<evidence type="ECO:0000256" key="6">
    <source>
        <dbReference type="ARBA" id="ARBA00022692"/>
    </source>
</evidence>
<protein>
    <recommendedName>
        <fullName evidence="9">Transport permease protein</fullName>
    </recommendedName>
</protein>
<dbReference type="InterPro" id="IPR047817">
    <property type="entry name" value="ABC2_TM_bact-type"/>
</dbReference>
<evidence type="ECO:0000256" key="2">
    <source>
        <dbReference type="ARBA" id="ARBA00007783"/>
    </source>
</evidence>
<feature type="domain" description="ABC transmembrane type-2" evidence="10">
    <location>
        <begin position="41"/>
        <end position="263"/>
    </location>
</feature>
<dbReference type="InterPro" id="IPR013525">
    <property type="entry name" value="ABC2_TM"/>
</dbReference>
<accession>A0A329XBU9</accession>
<evidence type="ECO:0000256" key="4">
    <source>
        <dbReference type="ARBA" id="ARBA00022475"/>
    </source>
</evidence>
<dbReference type="InterPro" id="IPR000412">
    <property type="entry name" value="ABC_2_transport"/>
</dbReference>
<feature type="transmembrane region" description="Helical" evidence="9">
    <location>
        <begin position="189"/>
        <end position="209"/>
    </location>
</feature>
<feature type="transmembrane region" description="Helical" evidence="9">
    <location>
        <begin position="117"/>
        <end position="141"/>
    </location>
</feature>
<evidence type="ECO:0000313" key="11">
    <source>
        <dbReference type="EMBL" id="RAX12818.1"/>
    </source>
</evidence>
<evidence type="ECO:0000256" key="3">
    <source>
        <dbReference type="ARBA" id="ARBA00022448"/>
    </source>
</evidence>
<proteinExistence type="inferred from homology"/>
<gene>
    <name evidence="11" type="ORF">CKY02_10295</name>
</gene>
<dbReference type="GO" id="GO:0140359">
    <property type="term" value="F:ABC-type transporter activity"/>
    <property type="evidence" value="ECO:0007669"/>
    <property type="project" value="InterPro"/>
</dbReference>
<dbReference type="RefSeq" id="WP_112895245.1">
    <property type="nucleotide sequence ID" value="NZ_CAWNYH010000013.1"/>
</dbReference>
<evidence type="ECO:0000256" key="7">
    <source>
        <dbReference type="ARBA" id="ARBA00022989"/>
    </source>
</evidence>
<evidence type="ECO:0000259" key="10">
    <source>
        <dbReference type="PROSITE" id="PS51012"/>
    </source>
</evidence>
<evidence type="ECO:0000256" key="1">
    <source>
        <dbReference type="ARBA" id="ARBA00004429"/>
    </source>
</evidence>
<dbReference type="Proteomes" id="UP000250919">
    <property type="component" value="Unassembled WGS sequence"/>
</dbReference>
<evidence type="ECO:0000256" key="8">
    <source>
        <dbReference type="ARBA" id="ARBA00023136"/>
    </source>
</evidence>
<dbReference type="PIRSF" id="PIRSF006648">
    <property type="entry name" value="DrrB"/>
    <property type="match status" value="1"/>
</dbReference>
<feature type="transmembrane region" description="Helical" evidence="9">
    <location>
        <begin position="237"/>
        <end position="262"/>
    </location>
</feature>
<feature type="transmembrane region" description="Helical" evidence="9">
    <location>
        <begin position="153"/>
        <end position="177"/>
    </location>
</feature>
<comment type="caution">
    <text evidence="11">The sequence shown here is derived from an EMBL/GenBank/DDBJ whole genome shotgun (WGS) entry which is preliminary data.</text>
</comment>
<keyword evidence="5" id="KW-0997">Cell inner membrane</keyword>
<dbReference type="PROSITE" id="PS51012">
    <property type="entry name" value="ABC_TM2"/>
    <property type="match status" value="1"/>
</dbReference>
<evidence type="ECO:0000256" key="9">
    <source>
        <dbReference type="RuleBase" id="RU361157"/>
    </source>
</evidence>
<feature type="transmembrane region" description="Helical" evidence="9">
    <location>
        <begin position="43"/>
        <end position="64"/>
    </location>
</feature>
<name>A0A329XBU9_9GAMM</name>
<sequence length="271" mass="30829">MSTIISKKNSKTSLKEIFQSRYLILQLAKRDFSVRYKQTSLGWLWAVINPLITFLLFTFVFGLLVKVPTPEYSAPYSAILLVGIIFWNFFASSLTAVSDSLVNNIGLIKKTYFPRIVFGLASVFVAFVDLIIALVFFVPVLMYLNININVWKIALFVPFCVITTLFFSWGLGSWIAILKVKYKDFRHIIPLLMQVLFFASPIVYTASIIPAEYKDIYDINPMTHIVSVARYALLDSIILPNLLVTFISSLAIAILGSLYFSFNERKVVDLE</sequence>
<dbReference type="PANTHER" id="PTHR30413">
    <property type="entry name" value="INNER MEMBRANE TRANSPORT PERMEASE"/>
    <property type="match status" value="1"/>
</dbReference>
<evidence type="ECO:0000313" key="12">
    <source>
        <dbReference type="Proteomes" id="UP000250919"/>
    </source>
</evidence>
<dbReference type="Pfam" id="PF01061">
    <property type="entry name" value="ABC2_membrane"/>
    <property type="match status" value="1"/>
</dbReference>
<keyword evidence="3 9" id="KW-0813">Transport</keyword>
<keyword evidence="7 9" id="KW-1133">Transmembrane helix</keyword>
<feature type="transmembrane region" description="Helical" evidence="9">
    <location>
        <begin position="76"/>
        <end position="97"/>
    </location>
</feature>
<dbReference type="GO" id="GO:0015920">
    <property type="term" value="P:lipopolysaccharide transport"/>
    <property type="evidence" value="ECO:0007669"/>
    <property type="project" value="TreeGrafter"/>
</dbReference>
<dbReference type="AlphaFoldDB" id="A0A329XBU9"/>
<keyword evidence="6 9" id="KW-0812">Transmembrane</keyword>
<keyword evidence="8 9" id="KW-0472">Membrane</keyword>
<comment type="subcellular location">
    <subcellularLocation>
        <location evidence="1 9">Cell inner membrane</location>
        <topology evidence="1 9">Multi-pass membrane protein</topology>
    </subcellularLocation>
</comment>
<dbReference type="GeneID" id="88806256"/>
<comment type="similarity">
    <text evidence="2 9">Belongs to the ABC-2 integral membrane protein family.</text>
</comment>
<dbReference type="PANTHER" id="PTHR30413:SF8">
    <property type="entry name" value="TRANSPORT PERMEASE PROTEIN"/>
    <property type="match status" value="1"/>
</dbReference>
<dbReference type="GO" id="GO:0043190">
    <property type="term" value="C:ATP-binding cassette (ABC) transporter complex"/>
    <property type="evidence" value="ECO:0007669"/>
    <property type="project" value="InterPro"/>
</dbReference>
<reference evidence="11 12" key="1">
    <citation type="journal article" date="2018" name="Int. J. Syst. Evol. Microbiol.">
        <title>Whole-genome-based revisit of Photorhabdus phylogeny: proposal for the elevation of most Photorhabdus subspecies to the species level and description of one novel species Photorhabdus bodei sp. nov., and one novel subspecies Photorhabdus laumondii subsp. clarkei subsp. nov.</title>
        <authorList>
            <person name="Machado R.A.R."/>
            <person name="Wuthrich D."/>
            <person name="Kuhnert P."/>
            <person name="Arce C.C.M."/>
            <person name="Thonen L."/>
            <person name="Ruiz C."/>
            <person name="Zhang X."/>
            <person name="Robert C.A.M."/>
            <person name="Karimi J."/>
            <person name="Kamali S."/>
            <person name="Ma J."/>
            <person name="Bruggmann R."/>
            <person name="Erb M."/>
        </authorList>
    </citation>
    <scope>NUCLEOTIDE SEQUENCE [LARGE SCALE GENOMIC DNA]</scope>
    <source>
        <strain evidence="11 12">LJ24-63</strain>
    </source>
</reference>
<dbReference type="EMBL" id="NSCM01000013">
    <property type="protein sequence ID" value="RAX12818.1"/>
    <property type="molecule type" value="Genomic_DNA"/>
</dbReference>
<keyword evidence="4 9" id="KW-1003">Cell membrane</keyword>
<organism evidence="11 12">
    <name type="scientific">Photorhabdus bodei</name>
    <dbReference type="NCBI Taxonomy" id="2029681"/>
    <lineage>
        <taxon>Bacteria</taxon>
        <taxon>Pseudomonadati</taxon>
        <taxon>Pseudomonadota</taxon>
        <taxon>Gammaproteobacteria</taxon>
        <taxon>Enterobacterales</taxon>
        <taxon>Morganellaceae</taxon>
        <taxon>Photorhabdus</taxon>
    </lineage>
</organism>
<evidence type="ECO:0000256" key="5">
    <source>
        <dbReference type="ARBA" id="ARBA00022519"/>
    </source>
</evidence>